<feature type="region of interest" description="Disordered" evidence="1">
    <location>
        <begin position="49"/>
        <end position="86"/>
    </location>
</feature>
<protein>
    <submittedName>
        <fullName evidence="2">Uncharacterized protein</fullName>
    </submittedName>
</protein>
<dbReference type="AlphaFoldDB" id="A0A074ZLN9"/>
<dbReference type="EMBL" id="KL596703">
    <property type="protein sequence ID" value="KER28273.1"/>
    <property type="molecule type" value="Genomic_DNA"/>
</dbReference>
<name>A0A074ZLN9_OPIVI</name>
<evidence type="ECO:0000313" key="3">
    <source>
        <dbReference type="Proteomes" id="UP000054324"/>
    </source>
</evidence>
<feature type="compositionally biased region" description="Polar residues" evidence="1">
    <location>
        <begin position="53"/>
        <end position="64"/>
    </location>
</feature>
<dbReference type="KEGG" id="ovi:T265_04872"/>
<evidence type="ECO:0000313" key="2">
    <source>
        <dbReference type="EMBL" id="KER28273.1"/>
    </source>
</evidence>
<evidence type="ECO:0000256" key="1">
    <source>
        <dbReference type="SAM" id="MobiDB-lite"/>
    </source>
</evidence>
<proteinExistence type="predicted"/>
<dbReference type="Proteomes" id="UP000054324">
    <property type="component" value="Unassembled WGS sequence"/>
</dbReference>
<sequence length="86" mass="9474">MGLLKSNDADGLELSVMRGDGNVFISSDLLEYTSGFYLHRHVEKRKCLPAGPQEQNTAAQSLSIHKTEEAFNGGPSQQMKHRGSVR</sequence>
<reference evidence="2 3" key="1">
    <citation type="submission" date="2013-11" db="EMBL/GenBank/DDBJ databases">
        <title>Opisthorchis viverrini - life in the bile duct.</title>
        <authorList>
            <person name="Young N.D."/>
            <person name="Nagarajan N."/>
            <person name="Lin S.J."/>
            <person name="Korhonen P.K."/>
            <person name="Jex A.R."/>
            <person name="Hall R.S."/>
            <person name="Safavi-Hemami H."/>
            <person name="Kaewkong W."/>
            <person name="Bertrand D."/>
            <person name="Gao S."/>
            <person name="Seet Q."/>
            <person name="Wongkham S."/>
            <person name="Teh B.T."/>
            <person name="Wongkham C."/>
            <person name="Intapan P.M."/>
            <person name="Maleewong W."/>
            <person name="Yang X."/>
            <person name="Hu M."/>
            <person name="Wang Z."/>
            <person name="Hofmann A."/>
            <person name="Sternberg P.W."/>
            <person name="Tan P."/>
            <person name="Wang J."/>
            <person name="Gasser R.B."/>
        </authorList>
    </citation>
    <scope>NUCLEOTIDE SEQUENCE [LARGE SCALE GENOMIC DNA]</scope>
</reference>
<accession>A0A074ZLN9</accession>
<organism evidence="2 3">
    <name type="scientific">Opisthorchis viverrini</name>
    <name type="common">Southeast Asian liver fluke</name>
    <dbReference type="NCBI Taxonomy" id="6198"/>
    <lineage>
        <taxon>Eukaryota</taxon>
        <taxon>Metazoa</taxon>
        <taxon>Spiralia</taxon>
        <taxon>Lophotrochozoa</taxon>
        <taxon>Platyhelminthes</taxon>
        <taxon>Trematoda</taxon>
        <taxon>Digenea</taxon>
        <taxon>Opisthorchiida</taxon>
        <taxon>Opisthorchiata</taxon>
        <taxon>Opisthorchiidae</taxon>
        <taxon>Opisthorchis</taxon>
    </lineage>
</organism>
<gene>
    <name evidence="2" type="ORF">T265_04872</name>
</gene>
<dbReference type="CTD" id="20319054"/>
<keyword evidence="3" id="KW-1185">Reference proteome</keyword>
<dbReference type="GeneID" id="20319054"/>
<dbReference type="RefSeq" id="XP_009167990.1">
    <property type="nucleotide sequence ID" value="XM_009169726.1"/>
</dbReference>